<evidence type="ECO:0000313" key="1">
    <source>
        <dbReference type="EMBL" id="MBB4642878.1"/>
    </source>
</evidence>
<evidence type="ECO:0000313" key="2">
    <source>
        <dbReference type="Proteomes" id="UP000575068"/>
    </source>
</evidence>
<gene>
    <name evidence="1" type="ORF">HNQ99_003214</name>
</gene>
<keyword evidence="2" id="KW-1185">Reference proteome</keyword>
<organism evidence="1 2">
    <name type="scientific">Rhizorhapis suberifaciens</name>
    <name type="common">corky root of lettuce</name>
    <dbReference type="NCBI Taxonomy" id="13656"/>
    <lineage>
        <taxon>Bacteria</taxon>
        <taxon>Pseudomonadati</taxon>
        <taxon>Pseudomonadota</taxon>
        <taxon>Alphaproteobacteria</taxon>
        <taxon>Sphingomonadales</taxon>
        <taxon>Sphingomonadaceae</taxon>
        <taxon>Rhizorhapis</taxon>
    </lineage>
</organism>
<dbReference type="EMBL" id="JACHOV010000018">
    <property type="protein sequence ID" value="MBB4642878.1"/>
    <property type="molecule type" value="Genomic_DNA"/>
</dbReference>
<reference evidence="1 2" key="1">
    <citation type="submission" date="2020-08" db="EMBL/GenBank/DDBJ databases">
        <title>Genomic Encyclopedia of Type Strains, Phase IV (KMG-IV): sequencing the most valuable type-strain genomes for metagenomic binning, comparative biology and taxonomic classification.</title>
        <authorList>
            <person name="Goeker M."/>
        </authorList>
    </citation>
    <scope>NUCLEOTIDE SEQUENCE [LARGE SCALE GENOMIC DNA]</scope>
    <source>
        <strain evidence="1 2">DSM 7465</strain>
    </source>
</reference>
<proteinExistence type="predicted"/>
<protein>
    <submittedName>
        <fullName evidence="1">Uncharacterized protein</fullName>
    </submittedName>
</protein>
<dbReference type="RefSeq" id="WP_184477384.1">
    <property type="nucleotide sequence ID" value="NZ_JACHOV010000018.1"/>
</dbReference>
<sequence>MGSTNLQHSLRKKYSALTGELVEVRKAVTRIQRDHEKMPGLEERARKLEALIGAAAILLKDISPDWTPEQTAPVRPRTHTLPVPYGSCGRRAMDVLRRADKPMTVRQIAMEILREAKKDIPEPNVSYALASPIWKTALRLSVRAAAERRKCCISSYQ</sequence>
<name>A0A840HZE0_9SPHN</name>
<dbReference type="Proteomes" id="UP000575068">
    <property type="component" value="Unassembled WGS sequence"/>
</dbReference>
<accession>A0A840HZE0</accession>
<dbReference type="AlphaFoldDB" id="A0A840HZE0"/>
<comment type="caution">
    <text evidence="1">The sequence shown here is derived from an EMBL/GenBank/DDBJ whole genome shotgun (WGS) entry which is preliminary data.</text>
</comment>